<evidence type="ECO:0000313" key="1">
    <source>
        <dbReference type="Proteomes" id="UP000887566"/>
    </source>
</evidence>
<protein>
    <submittedName>
        <fullName evidence="2">Uncharacterized protein</fullName>
    </submittedName>
</protein>
<proteinExistence type="predicted"/>
<organism evidence="1 2">
    <name type="scientific">Plectus sambesii</name>
    <dbReference type="NCBI Taxonomy" id="2011161"/>
    <lineage>
        <taxon>Eukaryota</taxon>
        <taxon>Metazoa</taxon>
        <taxon>Ecdysozoa</taxon>
        <taxon>Nematoda</taxon>
        <taxon>Chromadorea</taxon>
        <taxon>Plectida</taxon>
        <taxon>Plectina</taxon>
        <taxon>Plectoidea</taxon>
        <taxon>Plectidae</taxon>
        <taxon>Plectus</taxon>
    </lineage>
</organism>
<dbReference type="SUPFAM" id="SSF53850">
    <property type="entry name" value="Periplasmic binding protein-like II"/>
    <property type="match status" value="1"/>
</dbReference>
<reference evidence="2" key="1">
    <citation type="submission" date="2022-11" db="UniProtKB">
        <authorList>
            <consortium name="WormBaseParasite"/>
        </authorList>
    </citation>
    <scope>IDENTIFICATION</scope>
</reference>
<sequence>MSNDTKEEFRIGMVNLKPFAYACANQTSFSIGRTLKCPLPGSTYELLQIYAEAMDVKPVITWLEVENFGAIQKGNMTGAYAMIDNGIFDTISVTWQKTEERELFFDFSYPMYQVSLFHLVKWSSTYSASYQQDEAAVQHCG</sequence>
<dbReference type="Gene3D" id="3.40.190.10">
    <property type="entry name" value="Periplasmic binding protein-like II"/>
    <property type="match status" value="1"/>
</dbReference>
<dbReference type="InterPro" id="IPR040128">
    <property type="entry name" value="T25E4.2-like"/>
</dbReference>
<dbReference type="AlphaFoldDB" id="A0A914VN90"/>
<dbReference type="Proteomes" id="UP000887566">
    <property type="component" value="Unplaced"/>
</dbReference>
<accession>A0A914VN90</accession>
<keyword evidence="1" id="KW-1185">Reference proteome</keyword>
<name>A0A914VN90_9BILA</name>
<dbReference type="WBParaSite" id="PSAMB.scaffold2263size24258.g17100.t1">
    <property type="protein sequence ID" value="PSAMB.scaffold2263size24258.g17100.t1"/>
    <property type="gene ID" value="PSAMB.scaffold2263size24258.g17100"/>
</dbReference>
<evidence type="ECO:0000313" key="2">
    <source>
        <dbReference type="WBParaSite" id="PSAMB.scaffold2263size24258.g17100.t1"/>
    </source>
</evidence>
<dbReference type="PANTHER" id="PTHR22714">
    <property type="entry name" value="PROTEIN CBG02446-RELATED"/>
    <property type="match status" value="1"/>
</dbReference>